<comment type="caution">
    <text evidence="1">The sequence shown here is derived from an EMBL/GenBank/DDBJ whole genome shotgun (WGS) entry which is preliminary data.</text>
</comment>
<gene>
    <name evidence="1" type="ORF">WL73_23525</name>
</gene>
<evidence type="ECO:0008006" key="3">
    <source>
        <dbReference type="Google" id="ProtNLM"/>
    </source>
</evidence>
<organism evidence="1 2">
    <name type="scientific">Burkholderia ubonensis</name>
    <dbReference type="NCBI Taxonomy" id="101571"/>
    <lineage>
        <taxon>Bacteria</taxon>
        <taxon>Pseudomonadati</taxon>
        <taxon>Pseudomonadota</taxon>
        <taxon>Betaproteobacteria</taxon>
        <taxon>Burkholderiales</taxon>
        <taxon>Burkholderiaceae</taxon>
        <taxon>Burkholderia</taxon>
        <taxon>Burkholderia cepacia complex</taxon>
    </lineage>
</organism>
<dbReference type="EMBL" id="LPIX01000092">
    <property type="protein sequence ID" value="KWD96457.1"/>
    <property type="molecule type" value="Genomic_DNA"/>
</dbReference>
<dbReference type="Proteomes" id="UP000062998">
    <property type="component" value="Unassembled WGS sequence"/>
</dbReference>
<accession>A0A119MJ08</accession>
<name>A0A119MJ08_9BURK</name>
<sequence>MNHCTVSDTVPHSDVQLALALLVRRVDRVTSALASRVASGDETPQRAAALIARHGASLAGTAHYFGAPDIAHAIAAAVDQSAVRLNPPARNRSPSLRAAGAAA</sequence>
<dbReference type="OrthoDB" id="9953891at2"/>
<evidence type="ECO:0000313" key="2">
    <source>
        <dbReference type="Proteomes" id="UP000062998"/>
    </source>
</evidence>
<reference evidence="1 2" key="1">
    <citation type="submission" date="2015-11" db="EMBL/GenBank/DDBJ databases">
        <title>Expanding the genomic diversity of Burkholderia species for the development of highly accurate diagnostics.</title>
        <authorList>
            <person name="Sahl J."/>
            <person name="Keim P."/>
            <person name="Wagner D."/>
        </authorList>
    </citation>
    <scope>NUCLEOTIDE SEQUENCE [LARGE SCALE GENOMIC DNA]</scope>
    <source>
        <strain evidence="1 2">MSMB2167WGS</strain>
    </source>
</reference>
<evidence type="ECO:0000313" key="1">
    <source>
        <dbReference type="EMBL" id="KWD96457.1"/>
    </source>
</evidence>
<protein>
    <recommendedName>
        <fullName evidence="3">ANTAR domain-containing protein</fullName>
    </recommendedName>
</protein>
<proteinExistence type="predicted"/>
<dbReference type="AlphaFoldDB" id="A0A119MJ08"/>